<proteinExistence type="predicted"/>
<evidence type="ECO:0008006" key="3">
    <source>
        <dbReference type="Google" id="ProtNLM"/>
    </source>
</evidence>
<name>A0A106BVN3_THIDE</name>
<dbReference type="Proteomes" id="UP000064243">
    <property type="component" value="Unassembled WGS sequence"/>
</dbReference>
<dbReference type="AlphaFoldDB" id="A0A106BVN3"/>
<accession>A0A106BVN3</accession>
<protein>
    <recommendedName>
        <fullName evidence="3">DUF2116 family Zn-ribbon domain-containing protein</fullName>
    </recommendedName>
</protein>
<gene>
    <name evidence="1" type="ORF">ABW22_01410</name>
</gene>
<dbReference type="PATRIC" id="fig|36861.3.peg.2537"/>
<sequence length="71" mass="8019">MDAADMANQQVELIERLGVEQAHTNAGRRELVPMGACHWCNEPLRRPNQLFCDEGCAADHADDKRRNGVMR</sequence>
<evidence type="ECO:0000313" key="2">
    <source>
        <dbReference type="Proteomes" id="UP000064243"/>
    </source>
</evidence>
<dbReference type="EMBL" id="LDUG01000004">
    <property type="protein sequence ID" value="KVW99504.1"/>
    <property type="molecule type" value="Genomic_DNA"/>
</dbReference>
<organism evidence="1 2">
    <name type="scientific">Thiobacillus denitrificans</name>
    <dbReference type="NCBI Taxonomy" id="36861"/>
    <lineage>
        <taxon>Bacteria</taxon>
        <taxon>Pseudomonadati</taxon>
        <taxon>Pseudomonadota</taxon>
        <taxon>Betaproteobacteria</taxon>
        <taxon>Nitrosomonadales</taxon>
        <taxon>Thiobacillaceae</taxon>
        <taxon>Thiobacillus</taxon>
    </lineage>
</organism>
<evidence type="ECO:0000313" key="1">
    <source>
        <dbReference type="EMBL" id="KVW99504.1"/>
    </source>
</evidence>
<reference evidence="1 2" key="1">
    <citation type="journal article" date="2015" name="Appl. Environ. Microbiol.">
        <title>Aerobic and Anaerobic Thiosulfate Oxidation by a Cold-Adapted, Subglacial Chemoautotroph.</title>
        <authorList>
            <person name="Harrold Z.R."/>
            <person name="Skidmore M.L."/>
            <person name="Hamilton T.L."/>
            <person name="Desch L."/>
            <person name="Amada K."/>
            <person name="van Gelder W."/>
            <person name="Glover K."/>
            <person name="Roden E.E."/>
            <person name="Boyd E.S."/>
        </authorList>
    </citation>
    <scope>NUCLEOTIDE SEQUENCE [LARGE SCALE GENOMIC DNA]</scope>
    <source>
        <strain evidence="1 2">RG</strain>
    </source>
</reference>
<keyword evidence="2" id="KW-1185">Reference proteome</keyword>
<comment type="caution">
    <text evidence="1">The sequence shown here is derived from an EMBL/GenBank/DDBJ whole genome shotgun (WGS) entry which is preliminary data.</text>
</comment>